<proteinExistence type="predicted"/>
<comment type="caution">
    <text evidence="2">The sequence shown here is derived from an EMBL/GenBank/DDBJ whole genome shotgun (WGS) entry which is preliminary data.</text>
</comment>
<gene>
    <name evidence="2" type="ORF">FLL45_00990</name>
</gene>
<dbReference type="EMBL" id="VIKR01000001">
    <property type="protein sequence ID" value="TQV76567.1"/>
    <property type="molecule type" value="Genomic_DNA"/>
</dbReference>
<dbReference type="AlphaFoldDB" id="A0A545TH59"/>
<evidence type="ECO:0000256" key="1">
    <source>
        <dbReference type="SAM" id="Phobius"/>
    </source>
</evidence>
<dbReference type="OrthoDB" id="3259185at2"/>
<feature type="transmembrane region" description="Helical" evidence="1">
    <location>
        <begin position="12"/>
        <end position="36"/>
    </location>
</feature>
<feature type="transmembrane region" description="Helical" evidence="1">
    <location>
        <begin position="48"/>
        <end position="68"/>
    </location>
</feature>
<name>A0A545TH59_9GAMM</name>
<protein>
    <submittedName>
        <fullName evidence="2">Zinc ribbon domain-containing protein</fullName>
    </submittedName>
</protein>
<keyword evidence="3" id="KW-1185">Reference proteome</keyword>
<dbReference type="Proteomes" id="UP000317839">
    <property type="component" value="Unassembled WGS sequence"/>
</dbReference>
<reference evidence="2 3" key="1">
    <citation type="submission" date="2019-06" db="EMBL/GenBank/DDBJ databases">
        <title>Draft genome of Aliikangiella marina GYP-15.</title>
        <authorList>
            <person name="Wang G."/>
        </authorList>
    </citation>
    <scope>NUCLEOTIDE SEQUENCE [LARGE SCALE GENOMIC DNA]</scope>
    <source>
        <strain evidence="2 3">GYP-15</strain>
    </source>
</reference>
<keyword evidence="1" id="KW-0472">Membrane</keyword>
<evidence type="ECO:0000313" key="2">
    <source>
        <dbReference type="EMBL" id="TQV76567.1"/>
    </source>
</evidence>
<keyword evidence="1" id="KW-1133">Transmembrane helix</keyword>
<evidence type="ECO:0000313" key="3">
    <source>
        <dbReference type="Proteomes" id="UP000317839"/>
    </source>
</evidence>
<keyword evidence="1" id="KW-0812">Transmembrane</keyword>
<sequence>MSRQVSNARKIIYYTGMLLIFIGIILFLSKFVFIFSNLSGETFKESDLNSSFIRAVIGILLIFIGSALRTMGKGGLAGSGFELNPEKERADLEPFSRMKGGMLKDALEEANIDLGNNRNRVIMIRCTACKKLNEEDSKFCQECGKAI</sequence>
<accession>A0A545TH59</accession>
<organism evidence="2 3">
    <name type="scientific">Aliikangiella marina</name>
    <dbReference type="NCBI Taxonomy" id="1712262"/>
    <lineage>
        <taxon>Bacteria</taxon>
        <taxon>Pseudomonadati</taxon>
        <taxon>Pseudomonadota</taxon>
        <taxon>Gammaproteobacteria</taxon>
        <taxon>Oceanospirillales</taxon>
        <taxon>Pleioneaceae</taxon>
        <taxon>Aliikangiella</taxon>
    </lineage>
</organism>
<dbReference type="RefSeq" id="WP_142887927.1">
    <property type="nucleotide sequence ID" value="NZ_VIKR01000001.1"/>
</dbReference>